<reference evidence="3 4" key="1">
    <citation type="submission" date="2018-06" db="EMBL/GenBank/DDBJ databases">
        <title>Comparative genomics reveals the genomic features of Rhizophagus irregularis, R. cerebriforme, R. diaphanum and Gigaspora rosea, and their symbiotic lifestyle signature.</title>
        <authorList>
            <person name="Morin E."/>
            <person name="San Clemente H."/>
            <person name="Chen E.C.H."/>
            <person name="De La Providencia I."/>
            <person name="Hainaut M."/>
            <person name="Kuo A."/>
            <person name="Kohler A."/>
            <person name="Murat C."/>
            <person name="Tang N."/>
            <person name="Roy S."/>
            <person name="Loubradou J."/>
            <person name="Henrissat B."/>
            <person name="Grigoriev I.V."/>
            <person name="Corradi N."/>
            <person name="Roux C."/>
            <person name="Martin F.M."/>
        </authorList>
    </citation>
    <scope>NUCLEOTIDE SEQUENCE [LARGE SCALE GENOMIC DNA]</scope>
    <source>
        <strain evidence="3 4">DAOM 194757</strain>
    </source>
</reference>
<evidence type="ECO:0000313" key="4">
    <source>
        <dbReference type="Proteomes" id="UP000266673"/>
    </source>
</evidence>
<dbReference type="PROSITE" id="PS50090">
    <property type="entry name" value="MYB_LIKE"/>
    <property type="match status" value="1"/>
</dbReference>
<dbReference type="AlphaFoldDB" id="A0A397VKF9"/>
<dbReference type="OrthoDB" id="2343490at2759"/>
<name>A0A397VKF9_9GLOM</name>
<keyword evidence="4" id="KW-1185">Reference proteome</keyword>
<comment type="caution">
    <text evidence="3">The sequence shown here is derived from an EMBL/GenBank/DDBJ whole genome shotgun (WGS) entry which is preliminary data.</text>
</comment>
<evidence type="ECO:0000313" key="3">
    <source>
        <dbReference type="EMBL" id="RIB22338.1"/>
    </source>
</evidence>
<gene>
    <name evidence="3" type="ORF">C2G38_2174224</name>
</gene>
<evidence type="ECO:0000259" key="2">
    <source>
        <dbReference type="PROSITE" id="PS50090"/>
    </source>
</evidence>
<dbReference type="EMBL" id="QKWP01000314">
    <property type="protein sequence ID" value="RIB22338.1"/>
    <property type="molecule type" value="Genomic_DNA"/>
</dbReference>
<feature type="region of interest" description="Disordered" evidence="1">
    <location>
        <begin position="1"/>
        <end position="24"/>
    </location>
</feature>
<dbReference type="Gene3D" id="1.10.10.60">
    <property type="entry name" value="Homeodomain-like"/>
    <property type="match status" value="1"/>
</dbReference>
<proteinExistence type="predicted"/>
<dbReference type="Pfam" id="PF13837">
    <property type="entry name" value="Myb_DNA-bind_4"/>
    <property type="match status" value="1"/>
</dbReference>
<evidence type="ECO:0000256" key="1">
    <source>
        <dbReference type="SAM" id="MobiDB-lite"/>
    </source>
</evidence>
<feature type="domain" description="Myb-like" evidence="2">
    <location>
        <begin position="182"/>
        <end position="255"/>
    </location>
</feature>
<accession>A0A397VKF9</accession>
<dbReference type="InterPro" id="IPR001005">
    <property type="entry name" value="SANT/Myb"/>
</dbReference>
<sequence length="353" mass="39756">MTKRKKAITPLAPKTSASKMLAPKPLAPKPLVNNPLSSEPLTPVIHPTPLTNLTNNFSSQQRQFLTTQLQTDSLNEITSKYNELRSFNISRDQENSSLFSPIAINPTSSSVSTAPYNSTSSSVSIAPYNSTSSISTAPYDLTSSTAPYNSTTSISTAPYNLTSTSISAAPYNSTSTFITSNTSSRSANRWTSSETRMLIDELGSHQEMLKNVRDPREKGRIWDMITSNIQTSDTASLVLKERTKASIQQKWDALLQKYRDIKDRIASTGEEAIQNDWEFFDDMDIYLRRDPSNETKKRKSTRSEDKSNIEKIQGLIKEQTEVITEIIRDQYLHASEMQQNTTMNRWIFLSNFY</sequence>
<dbReference type="InterPro" id="IPR044822">
    <property type="entry name" value="Myb_DNA-bind_4"/>
</dbReference>
<organism evidence="3 4">
    <name type="scientific">Gigaspora rosea</name>
    <dbReference type="NCBI Taxonomy" id="44941"/>
    <lineage>
        <taxon>Eukaryota</taxon>
        <taxon>Fungi</taxon>
        <taxon>Fungi incertae sedis</taxon>
        <taxon>Mucoromycota</taxon>
        <taxon>Glomeromycotina</taxon>
        <taxon>Glomeromycetes</taxon>
        <taxon>Diversisporales</taxon>
        <taxon>Gigasporaceae</taxon>
        <taxon>Gigaspora</taxon>
    </lineage>
</organism>
<dbReference type="Proteomes" id="UP000266673">
    <property type="component" value="Unassembled WGS sequence"/>
</dbReference>
<protein>
    <recommendedName>
        <fullName evidence="2">Myb-like domain-containing protein</fullName>
    </recommendedName>
</protein>